<dbReference type="Proteomes" id="UP000815846">
    <property type="component" value="Unassembled WGS sequence"/>
</dbReference>
<accession>A0ABY3MW99</accession>
<dbReference type="EMBL" id="PJAI02000010">
    <property type="protein sequence ID" value="TYK65459.1"/>
    <property type="molecule type" value="Genomic_DNA"/>
</dbReference>
<dbReference type="InterPro" id="IPR001969">
    <property type="entry name" value="Aspartic_peptidase_AS"/>
</dbReference>
<dbReference type="Gene3D" id="2.40.70.10">
    <property type="entry name" value="Acid Proteases"/>
    <property type="match status" value="1"/>
</dbReference>
<dbReference type="CDD" id="cd05483">
    <property type="entry name" value="retropepsin_like_bacteria"/>
    <property type="match status" value="1"/>
</dbReference>
<keyword evidence="4" id="KW-1185">Reference proteome</keyword>
<sequence>MWRFVLSVSFFCSVALNVYLFMQLNVNAIEEKFHQESTVNSPQQLTNKHIIVNNANNDHLKPTVATVNKKNTSINSDDTPDNIAQQVASKIKKAITDNDYFVASFLMNTLANESQATAELADVKQFWLAATKTLIQQDLFGHAESSINAYLGFQQDDIEFLYQQIDLYWQQQLAIPAIRYAYELQYHVFSEVQKYDVISFSRDLVKQQADVLIGNNLWIELRELVEQVMIFDPDDLNLQWLFVRTQYQLGEFEYARNTIQPFLHNPNYKVKAEALLEKIEEALRKPESIPLSRQGEHFIVPAFIDGGFQVSLMLDTGASISLLSEAAFDGLKRYTDVIFLKDIQLNTAGGQVIASMYQVAEFSIQGYVVNDFDFVVSPYISEHNDGLLGMNFLSAFDFHLDQENNQLILRNK</sequence>
<dbReference type="PROSITE" id="PS50175">
    <property type="entry name" value="ASP_PROT_RETROV"/>
    <property type="match status" value="1"/>
</dbReference>
<reference evidence="3 4" key="1">
    <citation type="submission" date="2019-08" db="EMBL/GenBank/DDBJ databases">
        <title>Microbe sample from Colwellia echini.</title>
        <authorList>
            <person name="Christiansen L."/>
            <person name="Pathiraja D."/>
            <person name="Schultz-Johansen M."/>
            <person name="Choi I.-G."/>
            <person name="Stougaard P."/>
        </authorList>
    </citation>
    <scope>NUCLEOTIDE SEQUENCE [LARGE SCALE GENOMIC DNA]</scope>
    <source>
        <strain evidence="3 4">A3</strain>
    </source>
</reference>
<dbReference type="InterPro" id="IPR034122">
    <property type="entry name" value="Retropepsin-like_bacterial"/>
</dbReference>
<protein>
    <recommendedName>
        <fullName evidence="2">Peptidase A2 domain-containing protein</fullName>
    </recommendedName>
</protein>
<name>A0ABY3MW99_9GAMM</name>
<evidence type="ECO:0000256" key="1">
    <source>
        <dbReference type="ARBA" id="ARBA00022801"/>
    </source>
</evidence>
<dbReference type="PROSITE" id="PS00141">
    <property type="entry name" value="ASP_PROTEASE"/>
    <property type="match status" value="1"/>
</dbReference>
<dbReference type="SUPFAM" id="SSF50630">
    <property type="entry name" value="Acid proteases"/>
    <property type="match status" value="1"/>
</dbReference>
<feature type="domain" description="Peptidase A2" evidence="2">
    <location>
        <begin position="310"/>
        <end position="392"/>
    </location>
</feature>
<dbReference type="Pfam" id="PF13650">
    <property type="entry name" value="Asp_protease_2"/>
    <property type="match status" value="1"/>
</dbReference>
<keyword evidence="1" id="KW-0378">Hydrolase</keyword>
<gene>
    <name evidence="3" type="ORF">CWS31_010215</name>
</gene>
<organism evidence="3 4">
    <name type="scientific">Colwellia echini</name>
    <dbReference type="NCBI Taxonomy" id="1982103"/>
    <lineage>
        <taxon>Bacteria</taxon>
        <taxon>Pseudomonadati</taxon>
        <taxon>Pseudomonadota</taxon>
        <taxon>Gammaproteobacteria</taxon>
        <taxon>Alteromonadales</taxon>
        <taxon>Colwelliaceae</taxon>
        <taxon>Colwellia</taxon>
    </lineage>
</organism>
<dbReference type="InterPro" id="IPR021109">
    <property type="entry name" value="Peptidase_aspartic_dom_sf"/>
</dbReference>
<comment type="caution">
    <text evidence="3">The sequence shown here is derived from an EMBL/GenBank/DDBJ whole genome shotgun (WGS) entry which is preliminary data.</text>
</comment>
<proteinExistence type="predicted"/>
<dbReference type="InterPro" id="IPR001995">
    <property type="entry name" value="Peptidase_A2_cat"/>
</dbReference>
<evidence type="ECO:0000259" key="2">
    <source>
        <dbReference type="PROSITE" id="PS50175"/>
    </source>
</evidence>
<evidence type="ECO:0000313" key="4">
    <source>
        <dbReference type="Proteomes" id="UP000815846"/>
    </source>
</evidence>
<dbReference type="RefSeq" id="WP_101344980.1">
    <property type="nucleotide sequence ID" value="NZ_PJAI02000010.1"/>
</dbReference>
<evidence type="ECO:0000313" key="3">
    <source>
        <dbReference type="EMBL" id="TYK65459.1"/>
    </source>
</evidence>